<dbReference type="PANTHER" id="PTHR34761">
    <property type="entry name" value="NUCLEOLUS AND NEURAL PROGENITOR PROTEIN"/>
    <property type="match status" value="1"/>
</dbReference>
<gene>
    <name evidence="3" type="ORF">PHYEVI_LOCUS1098</name>
</gene>
<dbReference type="EMBL" id="OU900094">
    <property type="protein sequence ID" value="CAG9854637.1"/>
    <property type="molecule type" value="Genomic_DNA"/>
</dbReference>
<dbReference type="InterPro" id="IPR027951">
    <property type="entry name" value="Nepro_N"/>
</dbReference>
<feature type="compositionally biased region" description="Basic residues" evidence="1">
    <location>
        <begin position="408"/>
        <end position="418"/>
    </location>
</feature>
<accession>A0A9N9XJU7</accession>
<organism evidence="3 4">
    <name type="scientific">Phyllotreta striolata</name>
    <name type="common">Striped flea beetle</name>
    <name type="synonym">Crioceris striolata</name>
    <dbReference type="NCBI Taxonomy" id="444603"/>
    <lineage>
        <taxon>Eukaryota</taxon>
        <taxon>Metazoa</taxon>
        <taxon>Ecdysozoa</taxon>
        <taxon>Arthropoda</taxon>
        <taxon>Hexapoda</taxon>
        <taxon>Insecta</taxon>
        <taxon>Pterygota</taxon>
        <taxon>Neoptera</taxon>
        <taxon>Endopterygota</taxon>
        <taxon>Coleoptera</taxon>
        <taxon>Polyphaga</taxon>
        <taxon>Cucujiformia</taxon>
        <taxon>Chrysomeloidea</taxon>
        <taxon>Chrysomelidae</taxon>
        <taxon>Galerucinae</taxon>
        <taxon>Alticini</taxon>
        <taxon>Phyllotreta</taxon>
    </lineage>
</organism>
<proteinExistence type="predicted"/>
<evidence type="ECO:0000313" key="4">
    <source>
        <dbReference type="Proteomes" id="UP001153712"/>
    </source>
</evidence>
<evidence type="ECO:0000313" key="3">
    <source>
        <dbReference type="EMBL" id="CAG9854637.1"/>
    </source>
</evidence>
<dbReference type="GO" id="GO:0045747">
    <property type="term" value="P:positive regulation of Notch signaling pathway"/>
    <property type="evidence" value="ECO:0007669"/>
    <property type="project" value="TreeGrafter"/>
</dbReference>
<sequence>MPFWNQKDIPSPAISTCKTTENGVIDLDYFSTLCQDIKTFLEDKTTLETEHTLLLRINYKMKLKYRSSKDFKYLEKLSKCLKILLSVDVTSHLETLIDLIPSRYAEITYLPSKHLVDYLLVRFQGISQLLSTICEYCKNAASYLYYRLKLGHQWQLAFLLYSLTSRIFYLAKYNIKNICMYYGKLKPISNKLQTTSMWLPATYELPADLKEWLNIDWSEIDLDNDTIEIIGDDTIPFFNLIDDEDDEDIRLTEEYILINDDDKVQPDVLTLRGFDVDDDVGDIIEINDSVVSEETGNKSVLTIDDEESSSSNGNSSVEIVEPVKKEYKKNSFIGKNKRNTFKNIPVFTTDRQLKSRLKHTFNNKPNFKHTKKLKGQKKNKKMKLLETKIKKESPRKIKTEIKQEAPRGIKRKIKSEPI</sequence>
<evidence type="ECO:0000259" key="2">
    <source>
        <dbReference type="Pfam" id="PF14780"/>
    </source>
</evidence>
<dbReference type="PANTHER" id="PTHR34761:SF1">
    <property type="entry name" value="NUCLEOLUS AND NEURAL PROGENITOR PROTEIN"/>
    <property type="match status" value="1"/>
</dbReference>
<dbReference type="Pfam" id="PF14780">
    <property type="entry name" value="NEPRO_N"/>
    <property type="match status" value="1"/>
</dbReference>
<dbReference type="AlphaFoldDB" id="A0A9N9XJU7"/>
<protein>
    <recommendedName>
        <fullName evidence="2">Nucleolus and neural progenitor protein-like N-terminal domain-containing protein</fullName>
    </recommendedName>
</protein>
<evidence type="ECO:0000256" key="1">
    <source>
        <dbReference type="SAM" id="MobiDB-lite"/>
    </source>
</evidence>
<keyword evidence="4" id="KW-1185">Reference proteome</keyword>
<dbReference type="Proteomes" id="UP001153712">
    <property type="component" value="Chromosome 1"/>
</dbReference>
<feature type="compositionally biased region" description="Basic and acidic residues" evidence="1">
    <location>
        <begin position="394"/>
        <end position="407"/>
    </location>
</feature>
<name>A0A9N9XJU7_PHYSR</name>
<feature type="region of interest" description="Disordered" evidence="1">
    <location>
        <begin position="394"/>
        <end position="418"/>
    </location>
</feature>
<dbReference type="OrthoDB" id="9899341at2759"/>
<feature type="domain" description="Nucleolus and neural progenitor protein-like N-terminal" evidence="2">
    <location>
        <begin position="4"/>
        <end position="185"/>
    </location>
</feature>
<reference evidence="3" key="1">
    <citation type="submission" date="2022-01" db="EMBL/GenBank/DDBJ databases">
        <authorList>
            <person name="King R."/>
        </authorList>
    </citation>
    <scope>NUCLEOTIDE SEQUENCE</scope>
</reference>
<dbReference type="InterPro" id="IPR052835">
    <property type="entry name" value="Nepro"/>
</dbReference>
<dbReference type="GO" id="GO:0005634">
    <property type="term" value="C:nucleus"/>
    <property type="evidence" value="ECO:0007669"/>
    <property type="project" value="TreeGrafter"/>
</dbReference>